<evidence type="ECO:0008006" key="5">
    <source>
        <dbReference type="Google" id="ProtNLM"/>
    </source>
</evidence>
<evidence type="ECO:0000313" key="4">
    <source>
        <dbReference type="Proteomes" id="UP000317494"/>
    </source>
</evidence>
<organism evidence="3 4">
    <name type="scientific">Synchytrium endobioticum</name>
    <dbReference type="NCBI Taxonomy" id="286115"/>
    <lineage>
        <taxon>Eukaryota</taxon>
        <taxon>Fungi</taxon>
        <taxon>Fungi incertae sedis</taxon>
        <taxon>Chytridiomycota</taxon>
        <taxon>Chytridiomycota incertae sedis</taxon>
        <taxon>Chytridiomycetes</taxon>
        <taxon>Synchytriales</taxon>
        <taxon>Synchytriaceae</taxon>
        <taxon>Synchytrium</taxon>
    </lineage>
</organism>
<reference evidence="3 4" key="1">
    <citation type="journal article" date="2019" name="Sci. Rep.">
        <title>Comparative genomics of chytrid fungi reveal insights into the obligate biotrophic and pathogenic lifestyle of Synchytrium endobioticum.</title>
        <authorList>
            <person name="van de Vossenberg B.T.L.H."/>
            <person name="Warris S."/>
            <person name="Nguyen H.D.T."/>
            <person name="van Gent-Pelzer M.P.E."/>
            <person name="Joly D.L."/>
            <person name="van de Geest H.C."/>
            <person name="Bonants P.J.M."/>
            <person name="Smith D.S."/>
            <person name="Levesque C.A."/>
            <person name="van der Lee T.A.J."/>
        </authorList>
    </citation>
    <scope>NUCLEOTIDE SEQUENCE [LARGE SCALE GENOMIC DNA]</scope>
    <source>
        <strain evidence="3 4">MB42</strain>
    </source>
</reference>
<keyword evidence="4" id="KW-1185">Reference proteome</keyword>
<dbReference type="EMBL" id="QEAN01000064">
    <property type="protein sequence ID" value="TPX50650.1"/>
    <property type="molecule type" value="Genomic_DNA"/>
</dbReference>
<feature type="transmembrane region" description="Helical" evidence="1">
    <location>
        <begin position="980"/>
        <end position="1002"/>
    </location>
</feature>
<protein>
    <recommendedName>
        <fullName evidence="5">Peptidase M1 membrane alanine aminopeptidase domain-containing protein</fullName>
    </recommendedName>
</protein>
<feature type="transmembrane region" description="Helical" evidence="1">
    <location>
        <begin position="923"/>
        <end position="944"/>
    </location>
</feature>
<proteinExistence type="predicted"/>
<keyword evidence="1" id="KW-0472">Membrane</keyword>
<keyword evidence="2" id="KW-0732">Signal</keyword>
<comment type="caution">
    <text evidence="3">The sequence shown here is derived from an EMBL/GenBank/DDBJ whole genome shotgun (WGS) entry which is preliminary data.</text>
</comment>
<dbReference type="Proteomes" id="UP000317494">
    <property type="component" value="Unassembled WGS sequence"/>
</dbReference>
<feature type="transmembrane region" description="Helical" evidence="1">
    <location>
        <begin position="950"/>
        <end position="968"/>
    </location>
</feature>
<gene>
    <name evidence="3" type="ORF">SeMB42_g02171</name>
</gene>
<feature type="chain" id="PRO_5021335979" description="Peptidase M1 membrane alanine aminopeptidase domain-containing protein" evidence="2">
    <location>
        <begin position="21"/>
        <end position="1038"/>
    </location>
</feature>
<accession>A0A507DIH4</accession>
<feature type="signal peptide" evidence="2">
    <location>
        <begin position="1"/>
        <end position="20"/>
    </location>
</feature>
<name>A0A507DIH4_9FUNG</name>
<evidence type="ECO:0000313" key="3">
    <source>
        <dbReference type="EMBL" id="TPX50650.1"/>
    </source>
</evidence>
<sequence length="1038" mass="114976">MEGTPTLLLLIACIIYMITASPHHRTYDQSELQSLPRSKHHRLHQRQLGLVNHLLTTTLSYASDAQVATHEFGDQLVYRIVPLVDGKRVIGADTVLLYNQPDREWTYGEIAVDLQSPHSTRLCKKDLQFQLGPQDALIQSRSQASHRVTESAYEPLIEPVYYVHNHHTSHAPRLMSAYRVLDPYEPVLSRKIRYIDAESGDILQSIPTTFRDFAMVYPMPQIVSYKANYGTPPPVVSLPDVSGAPATNGGHGISGKYFRSMNSCFAYKCVPGAGLYGTNKTSTPGACDEDGSLCIDPTSNMIEGVDYNTASWSFTVDGKFIDFDKNWIADGYDQGHLWMSWNTAPVFAPRLKYPQNGIWGSDTNFATYSGTEQNDSFSELETYYLMNLHLSFMRNLANDTSGTFCFFGTGSECSQVDPKSNRTASIFDSPLKFTTNLQNVLFTSPVGSQNPDFFTQLGQGLGKSKASPIVFYEHGDYQDAFYTYSGFAPPNATSEFRDCTDGACLNIFSSIINFFAFGQSRQYDWGLNAFIVFHEMNHAWTQKLIPDLPSFVWTEKGLISDPGAMNEGWSDYFAAIHSNLSDFTKSYTQTPRRTLVNDMTCADTVGEVHVDSQIFTGALWDVRTAIPSISGMSLRDQTLFDQVVLQAQALGQATDTFSTQMKKILTILSTHPRLSAVVSAANASFTRRVFDCERMTSYDETKDTTLFIAGGNSELPSSTPTQLVLSPRQSDFGARISWTQWYISPILGPLSTGYAQTSMRVLISYDCPISLKFVDNTVAGYGQCGNESVASLEWKTTTLSSSNLGEVRTSFTPGSVSKVYIWFFNPTPADMVLYSVALQYEGFSYLWLKTQAAIGYLGVLVWIIYGFHKIISFVKRRESARKTPDVTISMEELTGSSSANFSLQNTATVYGESKPDLRSVASMLQALSLAAIAVISTLGCIYGPFRTLSLVISLTLVALVTVSDGLLYRFKYTTDKVKGVYKTLFLATSVCWMVASLVATPLCLVTTTPAVACGIAYAVYLVSSCVRMVSFVGSQYYY</sequence>
<keyword evidence="1" id="KW-0812">Transmembrane</keyword>
<evidence type="ECO:0000256" key="1">
    <source>
        <dbReference type="SAM" id="Phobius"/>
    </source>
</evidence>
<keyword evidence="1" id="KW-1133">Transmembrane helix</keyword>
<dbReference type="AlphaFoldDB" id="A0A507DIH4"/>
<evidence type="ECO:0000256" key="2">
    <source>
        <dbReference type="SAM" id="SignalP"/>
    </source>
</evidence>
<dbReference type="VEuPathDB" id="FungiDB:SeMB42_g02171"/>
<feature type="transmembrane region" description="Helical" evidence="1">
    <location>
        <begin position="853"/>
        <end position="874"/>
    </location>
</feature>
<feature type="transmembrane region" description="Helical" evidence="1">
    <location>
        <begin position="1008"/>
        <end position="1029"/>
    </location>
</feature>
<dbReference type="SUPFAM" id="SSF55486">
    <property type="entry name" value="Metalloproteases ('zincins'), catalytic domain"/>
    <property type="match status" value="1"/>
</dbReference>